<dbReference type="Pfam" id="PF07411">
    <property type="entry name" value="DUF1508"/>
    <property type="match status" value="1"/>
</dbReference>
<dbReference type="Proteomes" id="UP000011729">
    <property type="component" value="Chromosome"/>
</dbReference>
<dbReference type="AlphaFoldDB" id="M1NZ62"/>
<sequence length="59" mass="7065">MCFEIFQGVRDRWYWRLISEDERKIAFSSKGYLTKQDILRDIDKVKKVAHGAFVKELSL</sequence>
<dbReference type="EMBL" id="CP003123">
    <property type="protein sequence ID" value="AGF74732.1"/>
    <property type="molecule type" value="Genomic_DNA"/>
</dbReference>
<dbReference type="PATRIC" id="fig|1094489.3.peg.1036"/>
<accession>M1NZ62</accession>
<keyword evidence="3" id="KW-1185">Reference proteome</keyword>
<dbReference type="InterPro" id="IPR036913">
    <property type="entry name" value="YegP-like_sf"/>
</dbReference>
<name>M1NZ62_BARAA</name>
<dbReference type="Gene3D" id="3.30.160.160">
    <property type="entry name" value="YegP-like"/>
    <property type="match status" value="1"/>
</dbReference>
<evidence type="ECO:0000313" key="3">
    <source>
        <dbReference type="Proteomes" id="UP000011729"/>
    </source>
</evidence>
<dbReference type="KEGG" id="baus:BAnh1_08560"/>
<evidence type="ECO:0000259" key="1">
    <source>
        <dbReference type="Pfam" id="PF07411"/>
    </source>
</evidence>
<organism evidence="2 3">
    <name type="scientific">Bartonella australis (strain Aust/NH1)</name>
    <dbReference type="NCBI Taxonomy" id="1094489"/>
    <lineage>
        <taxon>Bacteria</taxon>
        <taxon>Pseudomonadati</taxon>
        <taxon>Pseudomonadota</taxon>
        <taxon>Alphaproteobacteria</taxon>
        <taxon>Hyphomicrobiales</taxon>
        <taxon>Bartonellaceae</taxon>
        <taxon>Bartonella</taxon>
    </lineage>
</organism>
<dbReference type="InterPro" id="IPR010879">
    <property type="entry name" value="DUF1508"/>
</dbReference>
<dbReference type="RefSeq" id="WP_015398239.1">
    <property type="nucleotide sequence ID" value="NC_020300.1"/>
</dbReference>
<dbReference type="SUPFAM" id="SSF160113">
    <property type="entry name" value="YegP-like"/>
    <property type="match status" value="1"/>
</dbReference>
<dbReference type="OrthoDB" id="9802792at2"/>
<proteinExistence type="predicted"/>
<feature type="domain" description="DUF1508" evidence="1">
    <location>
        <begin position="11"/>
        <end position="56"/>
    </location>
</feature>
<evidence type="ECO:0000313" key="2">
    <source>
        <dbReference type="EMBL" id="AGF74732.1"/>
    </source>
</evidence>
<gene>
    <name evidence="2" type="ordered locus">BAnh1_08560</name>
</gene>
<reference evidence="2 3" key="1">
    <citation type="journal article" date="2013" name="PLoS Genet.">
        <title>A gene transfer agent and a dynamic repertoire of secretion systems hold the keys to the explosive radiation of the emerging pathogen Bartonella.</title>
        <authorList>
            <person name="Guy L."/>
            <person name="Nystedt B."/>
            <person name="Toft C."/>
            <person name="Zaremba-Niedzwiedzka K."/>
            <person name="Berglund E.C."/>
            <person name="Granberg F."/>
            <person name="Naslund K."/>
            <person name="Eriksson A.S."/>
            <person name="Andersson S.G."/>
        </authorList>
    </citation>
    <scope>NUCLEOTIDE SEQUENCE [LARGE SCALE GENOMIC DNA]</scope>
    <source>
        <strain evidence="2 3">Aust/NH1</strain>
    </source>
</reference>
<dbReference type="HOGENOM" id="CLU_163886_3_1_5"/>
<protein>
    <recommendedName>
        <fullName evidence="1">DUF1508 domain-containing protein</fullName>
    </recommendedName>
</protein>
<dbReference type="eggNOG" id="COG3422">
    <property type="taxonomic scope" value="Bacteria"/>
</dbReference>